<organism evidence="2 3">
    <name type="scientific">Liparis tanakae</name>
    <name type="common">Tanaka's snailfish</name>
    <dbReference type="NCBI Taxonomy" id="230148"/>
    <lineage>
        <taxon>Eukaryota</taxon>
        <taxon>Metazoa</taxon>
        <taxon>Chordata</taxon>
        <taxon>Craniata</taxon>
        <taxon>Vertebrata</taxon>
        <taxon>Euteleostomi</taxon>
        <taxon>Actinopterygii</taxon>
        <taxon>Neopterygii</taxon>
        <taxon>Teleostei</taxon>
        <taxon>Neoteleostei</taxon>
        <taxon>Acanthomorphata</taxon>
        <taxon>Eupercaria</taxon>
        <taxon>Perciformes</taxon>
        <taxon>Cottioidei</taxon>
        <taxon>Cottales</taxon>
        <taxon>Liparidae</taxon>
        <taxon>Liparis</taxon>
    </lineage>
</organism>
<evidence type="ECO:0000313" key="3">
    <source>
        <dbReference type="Proteomes" id="UP000314294"/>
    </source>
</evidence>
<dbReference type="AlphaFoldDB" id="A0A4Z2FTT4"/>
<dbReference type="Proteomes" id="UP000314294">
    <property type="component" value="Unassembled WGS sequence"/>
</dbReference>
<protein>
    <submittedName>
        <fullName evidence="2">Uncharacterized protein</fullName>
    </submittedName>
</protein>
<accession>A0A4Z2FTT4</accession>
<dbReference type="EMBL" id="SRLO01000889">
    <property type="protein sequence ID" value="TNN44677.1"/>
    <property type="molecule type" value="Genomic_DNA"/>
</dbReference>
<feature type="region of interest" description="Disordered" evidence="1">
    <location>
        <begin position="76"/>
        <end position="95"/>
    </location>
</feature>
<evidence type="ECO:0000313" key="2">
    <source>
        <dbReference type="EMBL" id="TNN44677.1"/>
    </source>
</evidence>
<name>A0A4Z2FTT4_9TELE</name>
<comment type="caution">
    <text evidence="2">The sequence shown here is derived from an EMBL/GenBank/DDBJ whole genome shotgun (WGS) entry which is preliminary data.</text>
</comment>
<gene>
    <name evidence="2" type="ORF">EYF80_045106</name>
</gene>
<reference evidence="2 3" key="1">
    <citation type="submission" date="2019-03" db="EMBL/GenBank/DDBJ databases">
        <title>First draft genome of Liparis tanakae, snailfish: a comprehensive survey of snailfish specific genes.</title>
        <authorList>
            <person name="Kim W."/>
            <person name="Song I."/>
            <person name="Jeong J.-H."/>
            <person name="Kim D."/>
            <person name="Kim S."/>
            <person name="Ryu S."/>
            <person name="Song J.Y."/>
            <person name="Lee S.K."/>
        </authorList>
    </citation>
    <scope>NUCLEOTIDE SEQUENCE [LARGE SCALE GENOMIC DNA]</scope>
    <source>
        <tissue evidence="2">Muscle</tissue>
    </source>
</reference>
<feature type="region of interest" description="Disordered" evidence="1">
    <location>
        <begin position="1"/>
        <end position="34"/>
    </location>
</feature>
<proteinExistence type="predicted"/>
<sequence length="95" mass="10013">MCCTSLRGAAPTAVGTHPEHVLDGGHQLGSHAVPRHHRDLEDGIGARRWGFRASEASGYAQRSRGQLLPPGATQALLKDRAEGPLTPVTSRAARG</sequence>
<evidence type="ECO:0000256" key="1">
    <source>
        <dbReference type="SAM" id="MobiDB-lite"/>
    </source>
</evidence>
<keyword evidence="3" id="KW-1185">Reference proteome</keyword>